<sequence>MRPRSAALFGSASLLAVALICSGCTQPSGAAAGDAVKRTPVPVAASGQPVAAPKPASGLSQPDPASLPEGSVYRNPRSNRDEIVLADVRHTAVLIGDSQSEPEGSWPRSALAALGYTVYYAGKSGTGFVGSNGSTGNYIDALVNGDWMLPYGSPPLIVVQGGGNDARQGADDARITENANRLLDALRTRYPGSRLLMIGTLSRGEANGGGRRAEVDALLGRIAHKADIPFVSVGDWITRYGAEGDLVDGVHLAAPGHRKLAAVLARRLSELGLADDVTESGLS</sequence>
<dbReference type="STRING" id="1045773.SAMN05216555_105153"/>
<organism evidence="2 3">
    <name type="scientific">Arthrobacter cupressi</name>
    <dbReference type="NCBI Taxonomy" id="1045773"/>
    <lineage>
        <taxon>Bacteria</taxon>
        <taxon>Bacillati</taxon>
        <taxon>Actinomycetota</taxon>
        <taxon>Actinomycetes</taxon>
        <taxon>Micrococcales</taxon>
        <taxon>Micrococcaceae</taxon>
        <taxon>Arthrobacter</taxon>
    </lineage>
</organism>
<gene>
    <name evidence="2" type="ORF">SAMN05216555_105153</name>
</gene>
<evidence type="ECO:0000259" key="1">
    <source>
        <dbReference type="Pfam" id="PF13472"/>
    </source>
</evidence>
<dbReference type="Proteomes" id="UP000182130">
    <property type="component" value="Unassembled WGS sequence"/>
</dbReference>
<dbReference type="OrthoDB" id="8215557at2"/>
<dbReference type="Pfam" id="PF13472">
    <property type="entry name" value="Lipase_GDSL_2"/>
    <property type="match status" value="1"/>
</dbReference>
<keyword evidence="3" id="KW-1185">Reference proteome</keyword>
<dbReference type="SUPFAM" id="SSF52266">
    <property type="entry name" value="SGNH hydrolase"/>
    <property type="match status" value="1"/>
</dbReference>
<dbReference type="RefSeq" id="WP_074588316.1">
    <property type="nucleotide sequence ID" value="NZ_FNEI01000005.1"/>
</dbReference>
<name>A0A1G8PES2_9MICC</name>
<dbReference type="EMBL" id="FNEI01000005">
    <property type="protein sequence ID" value="SDI90952.1"/>
    <property type="molecule type" value="Genomic_DNA"/>
</dbReference>
<protein>
    <submittedName>
        <fullName evidence="2">Acyl-CoA thioesterase-1</fullName>
    </submittedName>
</protein>
<accession>A0A1G8PES2</accession>
<dbReference type="CDD" id="cd00229">
    <property type="entry name" value="SGNH_hydrolase"/>
    <property type="match status" value="1"/>
</dbReference>
<dbReference type="InterPro" id="IPR013830">
    <property type="entry name" value="SGNH_hydro"/>
</dbReference>
<proteinExistence type="predicted"/>
<evidence type="ECO:0000313" key="2">
    <source>
        <dbReference type="EMBL" id="SDI90952.1"/>
    </source>
</evidence>
<evidence type="ECO:0000313" key="3">
    <source>
        <dbReference type="Proteomes" id="UP000182130"/>
    </source>
</evidence>
<dbReference type="AlphaFoldDB" id="A0A1G8PES2"/>
<reference evidence="3" key="1">
    <citation type="submission" date="2016-10" db="EMBL/GenBank/DDBJ databases">
        <authorList>
            <person name="Varghese N."/>
            <person name="Submissions S."/>
        </authorList>
    </citation>
    <scope>NUCLEOTIDE SEQUENCE [LARGE SCALE GENOMIC DNA]</scope>
    <source>
        <strain evidence="3">CGMCC 1.10783</strain>
    </source>
</reference>
<dbReference type="Gene3D" id="3.40.50.1110">
    <property type="entry name" value="SGNH hydrolase"/>
    <property type="match status" value="1"/>
</dbReference>
<feature type="domain" description="SGNH hydrolase-type esterase" evidence="1">
    <location>
        <begin position="98"/>
        <end position="258"/>
    </location>
</feature>
<dbReference type="InterPro" id="IPR036514">
    <property type="entry name" value="SGNH_hydro_sf"/>
</dbReference>